<reference evidence="7" key="2">
    <citation type="submission" date="2023-06" db="EMBL/GenBank/DDBJ databases">
        <authorList>
            <consortium name="Lawrence Berkeley National Laboratory"/>
            <person name="Haridas S."/>
            <person name="Hensen N."/>
            <person name="Bonometti L."/>
            <person name="Westerberg I."/>
            <person name="Brannstrom I.O."/>
            <person name="Guillou S."/>
            <person name="Cros-Aarteil S."/>
            <person name="Calhoun S."/>
            <person name="Kuo A."/>
            <person name="Mondo S."/>
            <person name="Pangilinan J."/>
            <person name="Riley R."/>
            <person name="Labutti K."/>
            <person name="Andreopoulos B."/>
            <person name="Lipzen A."/>
            <person name="Chen C."/>
            <person name="Yanf M."/>
            <person name="Daum C."/>
            <person name="Ng V."/>
            <person name="Clum A."/>
            <person name="Steindorff A."/>
            <person name="Ohm R."/>
            <person name="Martin F."/>
            <person name="Silar P."/>
            <person name="Natvig D."/>
            <person name="Lalanne C."/>
            <person name="Gautier V."/>
            <person name="Ament-Velasquez S.L."/>
            <person name="Kruys A."/>
            <person name="Hutchinson M.I."/>
            <person name="Powell A.J."/>
            <person name="Barry K."/>
            <person name="Miller A.N."/>
            <person name="Grigoriev I.V."/>
            <person name="Debuchy R."/>
            <person name="Gladieux P."/>
            <person name="Thoren M.H."/>
            <person name="Johannesson H."/>
        </authorList>
    </citation>
    <scope>NUCLEOTIDE SEQUENCE</scope>
    <source>
        <strain evidence="7">CBS 314.62</strain>
    </source>
</reference>
<dbReference type="InterPro" id="IPR016166">
    <property type="entry name" value="FAD-bd_PCMH"/>
</dbReference>
<dbReference type="Pfam" id="PF01565">
    <property type="entry name" value="FAD_binding_4"/>
    <property type="match status" value="1"/>
</dbReference>
<dbReference type="InterPro" id="IPR006094">
    <property type="entry name" value="Oxid_FAD_bind_N"/>
</dbReference>
<dbReference type="EMBL" id="JAULSO010000008">
    <property type="protein sequence ID" value="KAK3681142.1"/>
    <property type="molecule type" value="Genomic_DNA"/>
</dbReference>
<feature type="signal peptide" evidence="5">
    <location>
        <begin position="1"/>
        <end position="27"/>
    </location>
</feature>
<dbReference type="AlphaFoldDB" id="A0AAE0WZA5"/>
<gene>
    <name evidence="7" type="ORF">B0T22DRAFT_524071</name>
</gene>
<comment type="similarity">
    <text evidence="1">Belongs to the oxygen-dependent FAD-linked oxidoreductase family.</text>
</comment>
<dbReference type="Gene3D" id="3.30.43.10">
    <property type="entry name" value="Uridine Diphospho-n-acetylenolpyruvylglucosamine Reductase, domain 2"/>
    <property type="match status" value="1"/>
</dbReference>
<organism evidence="7 8">
    <name type="scientific">Podospora appendiculata</name>
    <dbReference type="NCBI Taxonomy" id="314037"/>
    <lineage>
        <taxon>Eukaryota</taxon>
        <taxon>Fungi</taxon>
        <taxon>Dikarya</taxon>
        <taxon>Ascomycota</taxon>
        <taxon>Pezizomycotina</taxon>
        <taxon>Sordariomycetes</taxon>
        <taxon>Sordariomycetidae</taxon>
        <taxon>Sordariales</taxon>
        <taxon>Podosporaceae</taxon>
        <taxon>Podospora</taxon>
    </lineage>
</organism>
<dbReference type="InterPro" id="IPR016167">
    <property type="entry name" value="FAD-bd_PCMH_sub1"/>
</dbReference>
<dbReference type="PANTHER" id="PTHR42973">
    <property type="entry name" value="BINDING OXIDOREDUCTASE, PUTATIVE (AFU_ORTHOLOGUE AFUA_1G17690)-RELATED"/>
    <property type="match status" value="1"/>
</dbReference>
<evidence type="ECO:0000313" key="8">
    <source>
        <dbReference type="Proteomes" id="UP001270362"/>
    </source>
</evidence>
<dbReference type="GO" id="GO:0016491">
    <property type="term" value="F:oxidoreductase activity"/>
    <property type="evidence" value="ECO:0007669"/>
    <property type="project" value="UniProtKB-KW"/>
</dbReference>
<protein>
    <recommendedName>
        <fullName evidence="6">FAD-binding PCMH-type domain-containing protein</fullName>
    </recommendedName>
</protein>
<sequence>MARFSSLGLFAWAVAYSVLGLTGLAAAVSNATETCELIRVDISAASSVIYPIQVFSYLDNTAHWFISSNQVASCVLKAGSAADVALALKIINATQTPFAVMSGGHASNPGFSSTAGIHISLAGLNQIVLSDDGSTVEVGMGNHWTDVYSALDGTGVNVVGGRVPGPGVGGFTLGGGYSWKTNQFGLTCDTVQRYTIVLPNGNITQASVTQNPSLFFALKGGQNRFGIVTSMVLATHPQPATIYGGMAVYPGSALPELLNATNLFNARNTDDKAQIITTIEGSATGTSSIVLFFYDGPTKPAIFSLFDDIIPLIWTVQSQSFYSFVQSIPAELSTVRNIRGRFATFSTTGLTETFLQAIQAEAEDIGAVSALHAGTTASYDIEPFTKYGRHATDSAFPHDNSALPLNLYFGWALASEDDWWYARIHQSIKTLKAVALREGIYTSSIPVYPNYAITNTTATELYGAKNAARLRSIRSEVDPTRVMDLAGGFAI</sequence>
<comment type="caution">
    <text evidence="7">The sequence shown here is derived from an EMBL/GenBank/DDBJ whole genome shotgun (WGS) entry which is preliminary data.</text>
</comment>
<keyword evidence="4" id="KW-0560">Oxidoreductase</keyword>
<keyword evidence="3" id="KW-0274">FAD</keyword>
<dbReference type="Gene3D" id="3.30.465.10">
    <property type="match status" value="1"/>
</dbReference>
<evidence type="ECO:0000256" key="1">
    <source>
        <dbReference type="ARBA" id="ARBA00005466"/>
    </source>
</evidence>
<evidence type="ECO:0000256" key="4">
    <source>
        <dbReference type="ARBA" id="ARBA00023002"/>
    </source>
</evidence>
<dbReference type="PROSITE" id="PS51387">
    <property type="entry name" value="FAD_PCMH"/>
    <property type="match status" value="1"/>
</dbReference>
<evidence type="ECO:0000313" key="7">
    <source>
        <dbReference type="EMBL" id="KAK3681142.1"/>
    </source>
</evidence>
<keyword evidence="2" id="KW-0285">Flavoprotein</keyword>
<dbReference type="Gene3D" id="3.40.462.20">
    <property type="match status" value="1"/>
</dbReference>
<evidence type="ECO:0000259" key="6">
    <source>
        <dbReference type="PROSITE" id="PS51387"/>
    </source>
</evidence>
<keyword evidence="5" id="KW-0732">Signal</keyword>
<feature type="chain" id="PRO_5042120094" description="FAD-binding PCMH-type domain-containing protein" evidence="5">
    <location>
        <begin position="28"/>
        <end position="491"/>
    </location>
</feature>
<feature type="domain" description="FAD-binding PCMH-type" evidence="6">
    <location>
        <begin position="68"/>
        <end position="238"/>
    </location>
</feature>
<dbReference type="InterPro" id="IPR016169">
    <property type="entry name" value="FAD-bd_PCMH_sub2"/>
</dbReference>
<evidence type="ECO:0000256" key="5">
    <source>
        <dbReference type="SAM" id="SignalP"/>
    </source>
</evidence>
<dbReference type="SUPFAM" id="SSF56176">
    <property type="entry name" value="FAD-binding/transporter-associated domain-like"/>
    <property type="match status" value="1"/>
</dbReference>
<name>A0AAE0WZA5_9PEZI</name>
<dbReference type="GO" id="GO:0071949">
    <property type="term" value="F:FAD binding"/>
    <property type="evidence" value="ECO:0007669"/>
    <property type="project" value="InterPro"/>
</dbReference>
<reference evidence="7" key="1">
    <citation type="journal article" date="2023" name="Mol. Phylogenet. Evol.">
        <title>Genome-scale phylogeny and comparative genomics of the fungal order Sordariales.</title>
        <authorList>
            <person name="Hensen N."/>
            <person name="Bonometti L."/>
            <person name="Westerberg I."/>
            <person name="Brannstrom I.O."/>
            <person name="Guillou S."/>
            <person name="Cros-Aarteil S."/>
            <person name="Calhoun S."/>
            <person name="Haridas S."/>
            <person name="Kuo A."/>
            <person name="Mondo S."/>
            <person name="Pangilinan J."/>
            <person name="Riley R."/>
            <person name="LaButti K."/>
            <person name="Andreopoulos B."/>
            <person name="Lipzen A."/>
            <person name="Chen C."/>
            <person name="Yan M."/>
            <person name="Daum C."/>
            <person name="Ng V."/>
            <person name="Clum A."/>
            <person name="Steindorff A."/>
            <person name="Ohm R.A."/>
            <person name="Martin F."/>
            <person name="Silar P."/>
            <person name="Natvig D.O."/>
            <person name="Lalanne C."/>
            <person name="Gautier V."/>
            <person name="Ament-Velasquez S.L."/>
            <person name="Kruys A."/>
            <person name="Hutchinson M.I."/>
            <person name="Powell A.J."/>
            <person name="Barry K."/>
            <person name="Miller A.N."/>
            <person name="Grigoriev I.V."/>
            <person name="Debuchy R."/>
            <person name="Gladieux P."/>
            <person name="Hiltunen Thoren M."/>
            <person name="Johannesson H."/>
        </authorList>
    </citation>
    <scope>NUCLEOTIDE SEQUENCE</scope>
    <source>
        <strain evidence="7">CBS 314.62</strain>
    </source>
</reference>
<accession>A0AAE0WZA5</accession>
<dbReference type="InterPro" id="IPR050416">
    <property type="entry name" value="FAD-linked_Oxidoreductase"/>
</dbReference>
<evidence type="ECO:0000256" key="3">
    <source>
        <dbReference type="ARBA" id="ARBA00022827"/>
    </source>
</evidence>
<evidence type="ECO:0000256" key="2">
    <source>
        <dbReference type="ARBA" id="ARBA00022630"/>
    </source>
</evidence>
<dbReference type="Proteomes" id="UP001270362">
    <property type="component" value="Unassembled WGS sequence"/>
</dbReference>
<dbReference type="PANTHER" id="PTHR42973:SF13">
    <property type="entry name" value="FAD-BINDING PCMH-TYPE DOMAIN-CONTAINING PROTEIN"/>
    <property type="match status" value="1"/>
</dbReference>
<dbReference type="InterPro" id="IPR036318">
    <property type="entry name" value="FAD-bd_PCMH-like_sf"/>
</dbReference>
<proteinExistence type="inferred from homology"/>
<keyword evidence="8" id="KW-1185">Reference proteome</keyword>